<feature type="region of interest" description="Disordered" evidence="1">
    <location>
        <begin position="1"/>
        <end position="27"/>
    </location>
</feature>
<evidence type="ECO:0000313" key="2">
    <source>
        <dbReference type="EMBL" id="KPJ14476.1"/>
    </source>
</evidence>
<organism evidence="2 3">
    <name type="scientific">Papilio machaon</name>
    <name type="common">Old World swallowtail butterfly</name>
    <dbReference type="NCBI Taxonomy" id="76193"/>
    <lineage>
        <taxon>Eukaryota</taxon>
        <taxon>Metazoa</taxon>
        <taxon>Ecdysozoa</taxon>
        <taxon>Arthropoda</taxon>
        <taxon>Hexapoda</taxon>
        <taxon>Insecta</taxon>
        <taxon>Pterygota</taxon>
        <taxon>Neoptera</taxon>
        <taxon>Endopterygota</taxon>
        <taxon>Lepidoptera</taxon>
        <taxon>Glossata</taxon>
        <taxon>Ditrysia</taxon>
        <taxon>Papilionoidea</taxon>
        <taxon>Papilionidae</taxon>
        <taxon>Papilioninae</taxon>
        <taxon>Papilio</taxon>
    </lineage>
</organism>
<accession>A0A194REW8</accession>
<keyword evidence="3" id="KW-1185">Reference proteome</keyword>
<feature type="region of interest" description="Disordered" evidence="1">
    <location>
        <begin position="91"/>
        <end position="127"/>
    </location>
</feature>
<evidence type="ECO:0000256" key="1">
    <source>
        <dbReference type="SAM" id="MobiDB-lite"/>
    </source>
</evidence>
<evidence type="ECO:0000313" key="3">
    <source>
        <dbReference type="Proteomes" id="UP000053240"/>
    </source>
</evidence>
<name>A0A194REW8_PAPMA</name>
<feature type="compositionally biased region" description="Basic and acidic residues" evidence="1">
    <location>
        <begin position="112"/>
        <end position="127"/>
    </location>
</feature>
<reference evidence="2 3" key="1">
    <citation type="journal article" date="2015" name="Nat. Commun.">
        <title>Outbred genome sequencing and CRISPR/Cas9 gene editing in butterflies.</title>
        <authorList>
            <person name="Li X."/>
            <person name="Fan D."/>
            <person name="Zhang W."/>
            <person name="Liu G."/>
            <person name="Zhang L."/>
            <person name="Zhao L."/>
            <person name="Fang X."/>
            <person name="Chen L."/>
            <person name="Dong Y."/>
            <person name="Chen Y."/>
            <person name="Ding Y."/>
            <person name="Zhao R."/>
            <person name="Feng M."/>
            <person name="Zhu Y."/>
            <person name="Feng Y."/>
            <person name="Jiang X."/>
            <person name="Zhu D."/>
            <person name="Xiang H."/>
            <person name="Feng X."/>
            <person name="Li S."/>
            <person name="Wang J."/>
            <person name="Zhang G."/>
            <person name="Kronforst M.R."/>
            <person name="Wang W."/>
        </authorList>
    </citation>
    <scope>NUCLEOTIDE SEQUENCE [LARGE SCALE GENOMIC DNA]</scope>
    <source>
        <strain evidence="2">Ya'a_city_454_Pm</strain>
        <tissue evidence="2">Whole body</tissue>
    </source>
</reference>
<dbReference type="InParanoid" id="A0A194REW8"/>
<feature type="compositionally biased region" description="Basic and acidic residues" evidence="1">
    <location>
        <begin position="1"/>
        <end position="24"/>
    </location>
</feature>
<proteinExistence type="predicted"/>
<dbReference type="Proteomes" id="UP000053240">
    <property type="component" value="Unassembled WGS sequence"/>
</dbReference>
<dbReference type="AlphaFoldDB" id="A0A194REW8"/>
<protein>
    <submittedName>
        <fullName evidence="2">Uncharacterized protein</fullName>
    </submittedName>
</protein>
<gene>
    <name evidence="2" type="ORF">RR48_13547</name>
</gene>
<sequence>MGSSQKDIELSPVKSDDNKQENRPHVLVQNYNAPVNDEEDVIIGRFRKISSAKSMAATNGNIQYPAESSKSEDIEAGLHFKKEISEKDKLLPNPKSDVVDTLHPKSPVAKSSFRDMEKPSRFKDHPSATRFKRASPTFLSSPKTVARNLLIDMREVAAIFNMAEHILVLTE</sequence>
<dbReference type="EMBL" id="KQ460473">
    <property type="protein sequence ID" value="KPJ14476.1"/>
    <property type="molecule type" value="Genomic_DNA"/>
</dbReference>